<name>A0ABS8TH13_DATST</name>
<organism evidence="1 2">
    <name type="scientific">Datura stramonium</name>
    <name type="common">Jimsonweed</name>
    <name type="synonym">Common thornapple</name>
    <dbReference type="NCBI Taxonomy" id="4076"/>
    <lineage>
        <taxon>Eukaryota</taxon>
        <taxon>Viridiplantae</taxon>
        <taxon>Streptophyta</taxon>
        <taxon>Embryophyta</taxon>
        <taxon>Tracheophyta</taxon>
        <taxon>Spermatophyta</taxon>
        <taxon>Magnoliopsida</taxon>
        <taxon>eudicotyledons</taxon>
        <taxon>Gunneridae</taxon>
        <taxon>Pentapetalae</taxon>
        <taxon>asterids</taxon>
        <taxon>lamiids</taxon>
        <taxon>Solanales</taxon>
        <taxon>Solanaceae</taxon>
        <taxon>Solanoideae</taxon>
        <taxon>Datureae</taxon>
        <taxon>Datura</taxon>
    </lineage>
</organism>
<keyword evidence="2" id="KW-1185">Reference proteome</keyword>
<comment type="caution">
    <text evidence="1">The sequence shown here is derived from an EMBL/GenBank/DDBJ whole genome shotgun (WGS) entry which is preliminary data.</text>
</comment>
<evidence type="ECO:0008006" key="3">
    <source>
        <dbReference type="Google" id="ProtNLM"/>
    </source>
</evidence>
<evidence type="ECO:0000313" key="2">
    <source>
        <dbReference type="Proteomes" id="UP000823775"/>
    </source>
</evidence>
<sequence length="101" mass="11644">MDSLELDGPKLDFFIVFERLDIPTLKFEPYSHYDVIDYYETRGYHKDVLAEDDTTVEVCTAPYIAFIASAISSLVRDHEILRTEAEDLRVQIARNEKVVAS</sequence>
<reference evidence="1 2" key="1">
    <citation type="journal article" date="2021" name="BMC Genomics">
        <title>Datura genome reveals duplications of psychoactive alkaloid biosynthetic genes and high mutation rate following tissue culture.</title>
        <authorList>
            <person name="Rajewski A."/>
            <person name="Carter-House D."/>
            <person name="Stajich J."/>
            <person name="Litt A."/>
        </authorList>
    </citation>
    <scope>NUCLEOTIDE SEQUENCE [LARGE SCALE GENOMIC DNA]</scope>
    <source>
        <strain evidence="1">AR-01</strain>
    </source>
</reference>
<dbReference type="Proteomes" id="UP000823775">
    <property type="component" value="Unassembled WGS sequence"/>
</dbReference>
<protein>
    <recommendedName>
        <fullName evidence="3">Peptidase S74 domain-containing protein</fullName>
    </recommendedName>
</protein>
<accession>A0ABS8TH13</accession>
<evidence type="ECO:0000313" key="1">
    <source>
        <dbReference type="EMBL" id="MCD7470789.1"/>
    </source>
</evidence>
<proteinExistence type="predicted"/>
<gene>
    <name evidence="1" type="ORF">HAX54_010908</name>
</gene>
<dbReference type="EMBL" id="JACEIK010001609">
    <property type="protein sequence ID" value="MCD7470789.1"/>
    <property type="molecule type" value="Genomic_DNA"/>
</dbReference>